<evidence type="ECO:0000313" key="1">
    <source>
        <dbReference type="EMBL" id="KAJ6263758.1"/>
    </source>
</evidence>
<proteinExistence type="predicted"/>
<organism evidence="1 2">
    <name type="scientific">Drechslerella dactyloides</name>
    <name type="common">Nematode-trapping fungus</name>
    <name type="synonym">Arthrobotrys dactyloides</name>
    <dbReference type="NCBI Taxonomy" id="74499"/>
    <lineage>
        <taxon>Eukaryota</taxon>
        <taxon>Fungi</taxon>
        <taxon>Dikarya</taxon>
        <taxon>Ascomycota</taxon>
        <taxon>Pezizomycotina</taxon>
        <taxon>Orbiliomycetes</taxon>
        <taxon>Orbiliales</taxon>
        <taxon>Orbiliaceae</taxon>
        <taxon>Drechslerella</taxon>
    </lineage>
</organism>
<sequence length="84" mass="9544">MDTLVKLVGKVEDNVVRGRVQTCRGDHQRRLPFVVARDAVILMPAFAEEDLPSQTPLPSNPHHIRHFSYVYIGSAVSRHAERVR</sequence>
<name>A0AAD6J3B9_DREDA</name>
<dbReference type="EMBL" id="JAQGDS010000002">
    <property type="protein sequence ID" value="KAJ6263758.1"/>
    <property type="molecule type" value="Genomic_DNA"/>
</dbReference>
<gene>
    <name evidence="1" type="ORF">Dda_2329</name>
</gene>
<dbReference type="AlphaFoldDB" id="A0AAD6J3B9"/>
<dbReference type="Proteomes" id="UP001221413">
    <property type="component" value="Unassembled WGS sequence"/>
</dbReference>
<evidence type="ECO:0000313" key="2">
    <source>
        <dbReference type="Proteomes" id="UP001221413"/>
    </source>
</evidence>
<comment type="caution">
    <text evidence="1">The sequence shown here is derived from an EMBL/GenBank/DDBJ whole genome shotgun (WGS) entry which is preliminary data.</text>
</comment>
<reference evidence="1" key="1">
    <citation type="submission" date="2023-01" db="EMBL/GenBank/DDBJ databases">
        <title>The chitinases involved in constricting ring structure development in the nematode-trapping fungus Drechslerella dactyloides.</title>
        <authorList>
            <person name="Wang R."/>
            <person name="Zhang L."/>
            <person name="Tang P."/>
            <person name="Li S."/>
            <person name="Liang L."/>
        </authorList>
    </citation>
    <scope>NUCLEOTIDE SEQUENCE</scope>
    <source>
        <strain evidence="1">YMF1.00031</strain>
    </source>
</reference>
<protein>
    <submittedName>
        <fullName evidence="1">Uncharacterized protein</fullName>
    </submittedName>
</protein>
<keyword evidence="2" id="KW-1185">Reference proteome</keyword>
<accession>A0AAD6J3B9</accession>